<evidence type="ECO:0000256" key="4">
    <source>
        <dbReference type="ARBA" id="ARBA00022692"/>
    </source>
</evidence>
<feature type="domain" description="FAD-binding PCMH-type" evidence="8">
    <location>
        <begin position="1"/>
        <end position="103"/>
    </location>
</feature>
<keyword evidence="7" id="KW-0472">Membrane</keyword>
<dbReference type="Proteomes" id="UP000800092">
    <property type="component" value="Unassembled WGS sequence"/>
</dbReference>
<sequence>MVEPNVSMDRLVEATLEHSLIPPVVMDFPGITVGGGYAGTSGESSSFKYGFFDRTLNSVEMVLANGEVLNAFDTENADLFHGAAGAVGTMGVTTLAELKLVKAKKYVRTTYHLARSVDEAIRVIEKSTNDPMLDFVDGIVFSKDQAAVITGYMTDESTSRIQCFSDPWDPWFYIHVQDAISKRHSPVTETIPLAEYLFRYDRGGFWVGKSAFEYFHFPFNKYTRWWLDDFLHTRMLYTALHASPYARPYFVQDLALPFSTASSFINHVDETLSIYPLWLCPLRQSPLPTMHPHHASSHPSPLLNIGVWGWGPRDPRAFVAANRELEKKVRDLGGMKWLYAQTYYGEEDFWGMFDREWYEDLREKYQAKGLPSVWDKVHVDEESEVRAREGWWAWVKGLWPVPGVYGIWKAIRSGSYVEARRARWRGK</sequence>
<proteinExistence type="predicted"/>
<dbReference type="GO" id="GO:0005737">
    <property type="term" value="C:cytoplasm"/>
    <property type="evidence" value="ECO:0007669"/>
    <property type="project" value="TreeGrafter"/>
</dbReference>
<dbReference type="InterPro" id="IPR016169">
    <property type="entry name" value="FAD-bd_PCMH_sub2"/>
</dbReference>
<dbReference type="AlphaFoldDB" id="A0A6A6GZ75"/>
<dbReference type="InterPro" id="IPR016164">
    <property type="entry name" value="FAD-linked_Oxase-like_C"/>
</dbReference>
<dbReference type="Gene3D" id="3.30.465.10">
    <property type="match status" value="1"/>
</dbReference>
<dbReference type="InterPro" id="IPR016166">
    <property type="entry name" value="FAD-bd_PCMH"/>
</dbReference>
<accession>A0A6A6GZ75</accession>
<reference evidence="9" key="1">
    <citation type="journal article" date="2020" name="Stud. Mycol.">
        <title>101 Dothideomycetes genomes: a test case for predicting lifestyles and emergence of pathogens.</title>
        <authorList>
            <person name="Haridas S."/>
            <person name="Albert R."/>
            <person name="Binder M."/>
            <person name="Bloem J."/>
            <person name="Labutti K."/>
            <person name="Salamov A."/>
            <person name="Andreopoulos B."/>
            <person name="Baker S."/>
            <person name="Barry K."/>
            <person name="Bills G."/>
            <person name="Bluhm B."/>
            <person name="Cannon C."/>
            <person name="Castanera R."/>
            <person name="Culley D."/>
            <person name="Daum C."/>
            <person name="Ezra D."/>
            <person name="Gonzalez J."/>
            <person name="Henrissat B."/>
            <person name="Kuo A."/>
            <person name="Liang C."/>
            <person name="Lipzen A."/>
            <person name="Lutzoni F."/>
            <person name="Magnuson J."/>
            <person name="Mondo S."/>
            <person name="Nolan M."/>
            <person name="Ohm R."/>
            <person name="Pangilinan J."/>
            <person name="Park H.-J."/>
            <person name="Ramirez L."/>
            <person name="Alfaro M."/>
            <person name="Sun H."/>
            <person name="Tritt A."/>
            <person name="Yoshinaga Y."/>
            <person name="Zwiers L.-H."/>
            <person name="Turgeon B."/>
            <person name="Goodwin S."/>
            <person name="Spatafora J."/>
            <person name="Crous P."/>
            <person name="Grigoriev I."/>
        </authorList>
    </citation>
    <scope>NUCLEOTIDE SEQUENCE</scope>
    <source>
        <strain evidence="9">Tuck. ex Michener</strain>
    </source>
</reference>
<evidence type="ECO:0000256" key="3">
    <source>
        <dbReference type="ARBA" id="ARBA00022630"/>
    </source>
</evidence>
<evidence type="ECO:0000256" key="7">
    <source>
        <dbReference type="ARBA" id="ARBA00023136"/>
    </source>
</evidence>
<name>A0A6A6GZ75_VIRVR</name>
<keyword evidence="5" id="KW-0274">FAD</keyword>
<dbReference type="OrthoDB" id="415825at2759"/>
<comment type="subcellular location">
    <subcellularLocation>
        <location evidence="1">Membrane</location>
        <topology evidence="1">Single-pass membrane protein</topology>
    </subcellularLocation>
</comment>
<keyword evidence="6" id="KW-1133">Transmembrane helix</keyword>
<keyword evidence="3" id="KW-0285">Flavoprotein</keyword>
<dbReference type="SUPFAM" id="SSF56176">
    <property type="entry name" value="FAD-binding/transporter-associated domain-like"/>
    <property type="match status" value="1"/>
</dbReference>
<evidence type="ECO:0000256" key="6">
    <source>
        <dbReference type="ARBA" id="ARBA00022989"/>
    </source>
</evidence>
<evidence type="ECO:0000259" key="8">
    <source>
        <dbReference type="PROSITE" id="PS51387"/>
    </source>
</evidence>
<evidence type="ECO:0000256" key="1">
    <source>
        <dbReference type="ARBA" id="ARBA00004167"/>
    </source>
</evidence>
<evidence type="ECO:0000256" key="5">
    <source>
        <dbReference type="ARBA" id="ARBA00022827"/>
    </source>
</evidence>
<dbReference type="InterPro" id="IPR036318">
    <property type="entry name" value="FAD-bd_PCMH-like_sf"/>
</dbReference>
<dbReference type="GO" id="GO:0071949">
    <property type="term" value="F:FAD binding"/>
    <property type="evidence" value="ECO:0007669"/>
    <property type="project" value="InterPro"/>
</dbReference>
<dbReference type="InterPro" id="IPR040165">
    <property type="entry name" value="Diminuto-like"/>
</dbReference>
<evidence type="ECO:0000313" key="10">
    <source>
        <dbReference type="Proteomes" id="UP000800092"/>
    </source>
</evidence>
<organism evidence="9 10">
    <name type="scientific">Viridothelium virens</name>
    <name type="common">Speckled blister lichen</name>
    <name type="synonym">Trypethelium virens</name>
    <dbReference type="NCBI Taxonomy" id="1048519"/>
    <lineage>
        <taxon>Eukaryota</taxon>
        <taxon>Fungi</taxon>
        <taxon>Dikarya</taxon>
        <taxon>Ascomycota</taxon>
        <taxon>Pezizomycotina</taxon>
        <taxon>Dothideomycetes</taxon>
        <taxon>Dothideomycetes incertae sedis</taxon>
        <taxon>Trypetheliales</taxon>
        <taxon>Trypetheliaceae</taxon>
        <taxon>Viridothelium</taxon>
    </lineage>
</organism>
<evidence type="ECO:0000313" key="9">
    <source>
        <dbReference type="EMBL" id="KAF2230907.1"/>
    </source>
</evidence>
<evidence type="ECO:0000256" key="2">
    <source>
        <dbReference type="ARBA" id="ARBA00012405"/>
    </source>
</evidence>
<dbReference type="GO" id="GO:0008202">
    <property type="term" value="P:steroid metabolic process"/>
    <property type="evidence" value="ECO:0007669"/>
    <property type="project" value="TreeGrafter"/>
</dbReference>
<gene>
    <name evidence="9" type="ORF">EV356DRAFT_508030</name>
</gene>
<dbReference type="GO" id="GO:0050614">
    <property type="term" value="F:Delta24-sterol reductase activity"/>
    <property type="evidence" value="ECO:0007669"/>
    <property type="project" value="UniProtKB-EC"/>
</dbReference>
<protein>
    <recommendedName>
        <fullName evidence="2">Delta(24)-sterol reductase</fullName>
        <ecNumber evidence="2">1.3.1.72</ecNumber>
    </recommendedName>
</protein>
<dbReference type="EC" id="1.3.1.72" evidence="2"/>
<dbReference type="EMBL" id="ML991834">
    <property type="protein sequence ID" value="KAF2230907.1"/>
    <property type="molecule type" value="Genomic_DNA"/>
</dbReference>
<dbReference type="SUPFAM" id="SSF55103">
    <property type="entry name" value="FAD-linked oxidases, C-terminal domain"/>
    <property type="match status" value="1"/>
</dbReference>
<dbReference type="InterPro" id="IPR006094">
    <property type="entry name" value="Oxid_FAD_bind_N"/>
</dbReference>
<dbReference type="PANTHER" id="PTHR10801:SF10">
    <property type="entry name" value="FAD BINDING DOMAIN PROTEIN (AFU_ORTHOLOGUE AFUA_6G14300)"/>
    <property type="match status" value="1"/>
</dbReference>
<dbReference type="PROSITE" id="PS51387">
    <property type="entry name" value="FAD_PCMH"/>
    <property type="match status" value="1"/>
</dbReference>
<dbReference type="Pfam" id="PF01565">
    <property type="entry name" value="FAD_binding_4"/>
    <property type="match status" value="1"/>
</dbReference>
<dbReference type="GO" id="GO:0000246">
    <property type="term" value="F:Delta24(24-1) sterol reductase activity"/>
    <property type="evidence" value="ECO:0007669"/>
    <property type="project" value="TreeGrafter"/>
</dbReference>
<keyword evidence="4" id="KW-0812">Transmembrane</keyword>
<dbReference type="PANTHER" id="PTHR10801">
    <property type="entry name" value="24-DEHYDROCHOLESTEROL REDUCTASE"/>
    <property type="match status" value="1"/>
</dbReference>
<keyword evidence="10" id="KW-1185">Reference proteome</keyword>
<dbReference type="GO" id="GO:0016020">
    <property type="term" value="C:membrane"/>
    <property type="evidence" value="ECO:0007669"/>
    <property type="project" value="UniProtKB-SubCell"/>
</dbReference>